<reference evidence="1 2" key="1">
    <citation type="journal article" date="2019" name="Nat. Ecol. Evol.">
        <title>Megaphylogeny resolves global patterns of mushroom evolution.</title>
        <authorList>
            <person name="Varga T."/>
            <person name="Krizsan K."/>
            <person name="Foldi C."/>
            <person name="Dima B."/>
            <person name="Sanchez-Garcia M."/>
            <person name="Sanchez-Ramirez S."/>
            <person name="Szollosi G.J."/>
            <person name="Szarkandi J.G."/>
            <person name="Papp V."/>
            <person name="Albert L."/>
            <person name="Andreopoulos W."/>
            <person name="Angelini C."/>
            <person name="Antonin V."/>
            <person name="Barry K.W."/>
            <person name="Bougher N.L."/>
            <person name="Buchanan P."/>
            <person name="Buyck B."/>
            <person name="Bense V."/>
            <person name="Catcheside P."/>
            <person name="Chovatia M."/>
            <person name="Cooper J."/>
            <person name="Damon W."/>
            <person name="Desjardin D."/>
            <person name="Finy P."/>
            <person name="Geml J."/>
            <person name="Haridas S."/>
            <person name="Hughes K."/>
            <person name="Justo A."/>
            <person name="Karasinski D."/>
            <person name="Kautmanova I."/>
            <person name="Kiss B."/>
            <person name="Kocsube S."/>
            <person name="Kotiranta H."/>
            <person name="LaButti K.M."/>
            <person name="Lechner B.E."/>
            <person name="Liimatainen K."/>
            <person name="Lipzen A."/>
            <person name="Lukacs Z."/>
            <person name="Mihaltcheva S."/>
            <person name="Morgado L.N."/>
            <person name="Niskanen T."/>
            <person name="Noordeloos M.E."/>
            <person name="Ohm R.A."/>
            <person name="Ortiz-Santana B."/>
            <person name="Ovrebo C."/>
            <person name="Racz N."/>
            <person name="Riley R."/>
            <person name="Savchenko A."/>
            <person name="Shiryaev A."/>
            <person name="Soop K."/>
            <person name="Spirin V."/>
            <person name="Szebenyi C."/>
            <person name="Tomsovsky M."/>
            <person name="Tulloss R.E."/>
            <person name="Uehling J."/>
            <person name="Grigoriev I.V."/>
            <person name="Vagvolgyi C."/>
            <person name="Papp T."/>
            <person name="Martin F.M."/>
            <person name="Miettinen O."/>
            <person name="Hibbett D.S."/>
            <person name="Nagy L.G."/>
        </authorList>
    </citation>
    <scope>NUCLEOTIDE SEQUENCE [LARGE SCALE GENOMIC DNA]</scope>
    <source>
        <strain evidence="1 2">CBS 962.96</strain>
    </source>
</reference>
<evidence type="ECO:0000313" key="2">
    <source>
        <dbReference type="Proteomes" id="UP000297245"/>
    </source>
</evidence>
<evidence type="ECO:0000313" key="1">
    <source>
        <dbReference type="EMBL" id="THU88033.1"/>
    </source>
</evidence>
<keyword evidence="2" id="KW-1185">Reference proteome</keyword>
<dbReference type="OrthoDB" id="3101258at2759"/>
<protein>
    <submittedName>
        <fullName evidence="1">Uncharacterized protein</fullName>
    </submittedName>
</protein>
<gene>
    <name evidence="1" type="ORF">K435DRAFT_866687</name>
</gene>
<dbReference type="AlphaFoldDB" id="A0A4S8LH02"/>
<dbReference type="EMBL" id="ML179425">
    <property type="protein sequence ID" value="THU88033.1"/>
    <property type="molecule type" value="Genomic_DNA"/>
</dbReference>
<proteinExistence type="predicted"/>
<sequence>MSESSNAMPEVLIGEILGKDPQEIKKTLEPSYILENEPWTPFNFPEQYMPWFGPDHEPPCFYLGAVITMDDWLEYSRYAESATGGKCTGLATGFYLAQRIRLPEYLGPECEWGDELPLSRVRVKGKKAHMLQVCSNRSFGSEFPDEQCRLLMEELRNAGIRAKVRWCLPEDWWQWFKAKPIDSEDDSD</sequence>
<name>A0A4S8LH02_DENBC</name>
<accession>A0A4S8LH02</accession>
<organism evidence="1 2">
    <name type="scientific">Dendrothele bispora (strain CBS 962.96)</name>
    <dbReference type="NCBI Taxonomy" id="1314807"/>
    <lineage>
        <taxon>Eukaryota</taxon>
        <taxon>Fungi</taxon>
        <taxon>Dikarya</taxon>
        <taxon>Basidiomycota</taxon>
        <taxon>Agaricomycotina</taxon>
        <taxon>Agaricomycetes</taxon>
        <taxon>Agaricomycetidae</taxon>
        <taxon>Agaricales</taxon>
        <taxon>Agaricales incertae sedis</taxon>
        <taxon>Dendrothele</taxon>
    </lineage>
</organism>
<dbReference type="Proteomes" id="UP000297245">
    <property type="component" value="Unassembled WGS sequence"/>
</dbReference>